<proteinExistence type="predicted"/>
<dbReference type="EMBL" id="FYEK01000002">
    <property type="protein sequence ID" value="SNB49353.1"/>
    <property type="molecule type" value="Genomic_DNA"/>
</dbReference>
<accession>A0A212PR16</accession>
<dbReference type="OrthoDB" id="9814654at2"/>
<protein>
    <submittedName>
        <fullName evidence="2">Putative signal transducing protein</fullName>
    </submittedName>
</protein>
<dbReference type="AlphaFoldDB" id="A0A212PR16"/>
<dbReference type="InterPro" id="IPR018551">
    <property type="entry name" value="DUF2007"/>
</dbReference>
<sequence>MTEAEWIIVYEAGSLIEGQMIQARLQGEGIPARLRYEALHAVIAPVFSPVEVQVPPAWAEAARRVLSEPEGFEG</sequence>
<keyword evidence="3" id="KW-1185">Reference proteome</keyword>
<dbReference type="Pfam" id="PF09413">
    <property type="entry name" value="DUF2007"/>
    <property type="match status" value="1"/>
</dbReference>
<gene>
    <name evidence="2" type="ORF">SAMN02746019_00029320</name>
</gene>
<dbReference type="RefSeq" id="WP_088569792.1">
    <property type="nucleotide sequence ID" value="NZ_FYEK01000002.1"/>
</dbReference>
<feature type="domain" description="DUF2007" evidence="1">
    <location>
        <begin position="6"/>
        <end position="68"/>
    </location>
</feature>
<reference evidence="3" key="1">
    <citation type="submission" date="2017-06" db="EMBL/GenBank/DDBJ databases">
        <authorList>
            <person name="Varghese N."/>
            <person name="Submissions S."/>
        </authorList>
    </citation>
    <scope>NUCLEOTIDE SEQUENCE [LARGE SCALE GENOMIC DNA]</scope>
    <source>
        <strain evidence="3">JAD2</strain>
    </source>
</reference>
<evidence type="ECO:0000259" key="1">
    <source>
        <dbReference type="Pfam" id="PF09413"/>
    </source>
</evidence>
<dbReference type="InParanoid" id="A0A212PR16"/>
<evidence type="ECO:0000313" key="3">
    <source>
        <dbReference type="Proteomes" id="UP000197025"/>
    </source>
</evidence>
<name>A0A212PR16_9CHLR</name>
<dbReference type="Proteomes" id="UP000197025">
    <property type="component" value="Unassembled WGS sequence"/>
</dbReference>
<evidence type="ECO:0000313" key="2">
    <source>
        <dbReference type="EMBL" id="SNB49353.1"/>
    </source>
</evidence>
<organism evidence="2 3">
    <name type="scientific">Thermoflexus hugenholtzii JAD2</name>
    <dbReference type="NCBI Taxonomy" id="877466"/>
    <lineage>
        <taxon>Bacteria</taxon>
        <taxon>Bacillati</taxon>
        <taxon>Chloroflexota</taxon>
        <taxon>Thermoflexia</taxon>
        <taxon>Thermoflexales</taxon>
        <taxon>Thermoflexaceae</taxon>
        <taxon>Thermoflexus</taxon>
    </lineage>
</organism>